<feature type="compositionally biased region" description="Low complexity" evidence="3">
    <location>
        <begin position="18"/>
        <end position="37"/>
    </location>
</feature>
<dbReference type="EMBL" id="LUCH01003871">
    <property type="protein sequence ID" value="KAF5399627.1"/>
    <property type="molecule type" value="Genomic_DNA"/>
</dbReference>
<dbReference type="InterPro" id="IPR017855">
    <property type="entry name" value="SMAD-like_dom_sf"/>
</dbReference>
<dbReference type="GO" id="GO:0009653">
    <property type="term" value="P:anatomical structure morphogenesis"/>
    <property type="evidence" value="ECO:0007669"/>
    <property type="project" value="TreeGrafter"/>
</dbReference>
<dbReference type="GO" id="GO:0071144">
    <property type="term" value="C:heteromeric SMAD protein complex"/>
    <property type="evidence" value="ECO:0007669"/>
    <property type="project" value="TreeGrafter"/>
</dbReference>
<sequence>MSIATENHKSNITPFGHPTISAATTPSVPTTSADSSTQELSANITRSVSFTSFADTFVDAQPGALLTELLSDCDPVCLDATGPNSQSESGLDEKPDDGVLLDKLNAYNSEKATVGTDVFVVTTQHPNLPPPSLPPHQQHRHPSSGTDSSELGSGIKLESNDRSGDIYTNGHSRRLAESTLNSQPRDPKTSSNCCQTGSPAQAAIVAAALAKVSAERTMNAPFSLTERSTARRRSRGADLRDSSRTRELSRRASDTSDPSSSDRSSDKQTLSADLELNALNNPLLNMVTFSDLKYWCTVFYYELNTRVGDAFHASRLTLTIDGFTEPCYRADRFSLGSLSHVNRPAQVETTRRHIGVLFVFVYHSYMKRFSDLQNSRCNFRQLSVGRGLRLHHVGNEVYLECLSDAAIFVQSPSCNHYHNWHPATVVKVPPKCNLKLFDSRAFATQLVECFSRSYESVFALTHMCAIRISFVKGWGAEYRRQTITSTPCWVEIHLNGPLKWLDRVLRQMGSPTLPCTSVS</sequence>
<dbReference type="GO" id="GO:0060395">
    <property type="term" value="P:SMAD protein signal transduction"/>
    <property type="evidence" value="ECO:0007669"/>
    <property type="project" value="TreeGrafter"/>
</dbReference>
<dbReference type="AlphaFoldDB" id="A0A8J4TDM0"/>
<organism evidence="5 6">
    <name type="scientific">Paragonimus heterotremus</name>
    <dbReference type="NCBI Taxonomy" id="100268"/>
    <lineage>
        <taxon>Eukaryota</taxon>
        <taxon>Metazoa</taxon>
        <taxon>Spiralia</taxon>
        <taxon>Lophotrochozoa</taxon>
        <taxon>Platyhelminthes</taxon>
        <taxon>Trematoda</taxon>
        <taxon>Digenea</taxon>
        <taxon>Plagiorchiida</taxon>
        <taxon>Troglotremata</taxon>
        <taxon>Troglotrematidae</taxon>
        <taxon>Paragonimus</taxon>
    </lineage>
</organism>
<reference evidence="5" key="1">
    <citation type="submission" date="2019-05" db="EMBL/GenBank/DDBJ databases">
        <title>Annotation for the trematode Paragonimus heterotremus.</title>
        <authorList>
            <person name="Choi Y.-J."/>
        </authorList>
    </citation>
    <scope>NUCLEOTIDE SEQUENCE</scope>
    <source>
        <strain evidence="5">LC</strain>
    </source>
</reference>
<feature type="compositionally biased region" description="Basic and acidic residues" evidence="3">
    <location>
        <begin position="235"/>
        <end position="254"/>
    </location>
</feature>
<accession>A0A8J4TDM0</accession>
<comment type="caution">
    <text evidence="5">The sequence shown here is derived from an EMBL/GenBank/DDBJ whole genome shotgun (WGS) entry which is preliminary data.</text>
</comment>
<name>A0A8J4TDM0_9TREM</name>
<dbReference type="Proteomes" id="UP000748531">
    <property type="component" value="Unassembled WGS sequence"/>
</dbReference>
<feature type="region of interest" description="Disordered" evidence="3">
    <location>
        <begin position="223"/>
        <end position="268"/>
    </location>
</feature>
<dbReference type="PROSITE" id="PS51076">
    <property type="entry name" value="MH2"/>
    <property type="match status" value="1"/>
</dbReference>
<dbReference type="PANTHER" id="PTHR13703:SF25">
    <property type="entry name" value="MOTHERS AGAINST DECAPENTAPLEGIC HOMOLOG"/>
    <property type="match status" value="1"/>
</dbReference>
<evidence type="ECO:0000259" key="4">
    <source>
        <dbReference type="PROSITE" id="PS51076"/>
    </source>
</evidence>
<dbReference type="Pfam" id="PF03166">
    <property type="entry name" value="MH2"/>
    <property type="match status" value="2"/>
</dbReference>
<dbReference type="InterPro" id="IPR001132">
    <property type="entry name" value="SMAD_dom_Dwarfin-type"/>
</dbReference>
<dbReference type="PANTHER" id="PTHR13703">
    <property type="entry name" value="SMAD"/>
    <property type="match status" value="1"/>
</dbReference>
<dbReference type="SUPFAM" id="SSF49879">
    <property type="entry name" value="SMAD/FHA domain"/>
    <property type="match status" value="2"/>
</dbReference>
<gene>
    <name evidence="5" type="ORF">PHET_07141</name>
</gene>
<feature type="region of interest" description="Disordered" evidence="3">
    <location>
        <begin position="1"/>
        <end position="39"/>
    </location>
</feature>
<evidence type="ECO:0000256" key="3">
    <source>
        <dbReference type="SAM" id="MobiDB-lite"/>
    </source>
</evidence>
<feature type="region of interest" description="Disordered" evidence="3">
    <location>
        <begin position="122"/>
        <end position="169"/>
    </location>
</feature>
<proteinExistence type="predicted"/>
<dbReference type="GO" id="GO:0030154">
    <property type="term" value="P:cell differentiation"/>
    <property type="evidence" value="ECO:0007669"/>
    <property type="project" value="TreeGrafter"/>
</dbReference>
<evidence type="ECO:0000256" key="1">
    <source>
        <dbReference type="ARBA" id="ARBA00023015"/>
    </source>
</evidence>
<evidence type="ECO:0000313" key="6">
    <source>
        <dbReference type="Proteomes" id="UP000748531"/>
    </source>
</evidence>
<dbReference type="SMART" id="SM00524">
    <property type="entry name" value="DWB"/>
    <property type="match status" value="1"/>
</dbReference>
<evidence type="ECO:0000256" key="2">
    <source>
        <dbReference type="ARBA" id="ARBA00023163"/>
    </source>
</evidence>
<dbReference type="InterPro" id="IPR013790">
    <property type="entry name" value="Dwarfin"/>
</dbReference>
<keyword evidence="6" id="KW-1185">Reference proteome</keyword>
<dbReference type="GO" id="GO:0000978">
    <property type="term" value="F:RNA polymerase II cis-regulatory region sequence-specific DNA binding"/>
    <property type="evidence" value="ECO:0007669"/>
    <property type="project" value="TreeGrafter"/>
</dbReference>
<dbReference type="OrthoDB" id="5794312at2759"/>
<protein>
    <submittedName>
        <fullName evidence="5">Mothers against decapentaplegic 2</fullName>
    </submittedName>
</protein>
<dbReference type="Gene3D" id="2.60.200.10">
    <property type="match status" value="1"/>
</dbReference>
<keyword evidence="2" id="KW-0804">Transcription</keyword>
<dbReference type="GO" id="GO:0000981">
    <property type="term" value="F:DNA-binding transcription factor activity, RNA polymerase II-specific"/>
    <property type="evidence" value="ECO:0007669"/>
    <property type="project" value="TreeGrafter"/>
</dbReference>
<dbReference type="InterPro" id="IPR008984">
    <property type="entry name" value="SMAD_FHA_dom_sf"/>
</dbReference>
<keyword evidence="1" id="KW-0805">Transcription regulation</keyword>
<dbReference type="GO" id="GO:0070411">
    <property type="term" value="F:I-SMAD binding"/>
    <property type="evidence" value="ECO:0007669"/>
    <property type="project" value="TreeGrafter"/>
</dbReference>
<feature type="domain" description="MH2" evidence="4">
    <location>
        <begin position="295"/>
        <end position="519"/>
    </location>
</feature>
<evidence type="ECO:0000313" key="5">
    <source>
        <dbReference type="EMBL" id="KAF5399627.1"/>
    </source>
</evidence>
<dbReference type="GO" id="GO:0030509">
    <property type="term" value="P:BMP signaling pathway"/>
    <property type="evidence" value="ECO:0007669"/>
    <property type="project" value="TreeGrafter"/>
</dbReference>